<feature type="domain" description="Fructose-1-6-bisphosphatase class I N-terminal" evidence="14">
    <location>
        <begin position="10"/>
        <end position="181"/>
    </location>
</feature>
<feature type="binding site" evidence="12">
    <location>
        <position position="84"/>
    </location>
    <ligand>
        <name>Mg(2+)</name>
        <dbReference type="ChEBI" id="CHEBI:18420"/>
        <label>1</label>
    </ligand>
</feature>
<evidence type="ECO:0000256" key="4">
    <source>
        <dbReference type="ARBA" id="ARBA00013093"/>
    </source>
</evidence>
<dbReference type="GO" id="GO:0005986">
    <property type="term" value="P:sucrose biosynthetic process"/>
    <property type="evidence" value="ECO:0007669"/>
    <property type="project" value="TreeGrafter"/>
</dbReference>
<protein>
    <recommendedName>
        <fullName evidence="10 12">Fructose-1,6-bisphosphatase class 1</fullName>
        <shortName evidence="12">FBPase class 1</shortName>
        <ecNumber evidence="4 12">3.1.3.11</ecNumber>
    </recommendedName>
    <alternativeName>
        <fullName evidence="11 12">D-fructose-1,6-bisphosphate 1-phosphohydrolase class 1</fullName>
    </alternativeName>
</protein>
<comment type="subcellular location">
    <subcellularLocation>
        <location evidence="12">Cytoplasm</location>
    </subcellularLocation>
</comment>
<dbReference type="CDD" id="cd00354">
    <property type="entry name" value="FBPase"/>
    <property type="match status" value="1"/>
</dbReference>
<evidence type="ECO:0000256" key="10">
    <source>
        <dbReference type="ARBA" id="ARBA00072069"/>
    </source>
</evidence>
<organism evidence="16 17">
    <name type="scientific">Terriglobus roseus</name>
    <dbReference type="NCBI Taxonomy" id="392734"/>
    <lineage>
        <taxon>Bacteria</taxon>
        <taxon>Pseudomonadati</taxon>
        <taxon>Acidobacteriota</taxon>
        <taxon>Terriglobia</taxon>
        <taxon>Terriglobales</taxon>
        <taxon>Acidobacteriaceae</taxon>
        <taxon>Terriglobus</taxon>
    </lineage>
</organism>
<evidence type="ECO:0000256" key="8">
    <source>
        <dbReference type="ARBA" id="ARBA00022842"/>
    </source>
</evidence>
<dbReference type="GO" id="GO:0000287">
    <property type="term" value="F:magnesium ion binding"/>
    <property type="evidence" value="ECO:0007669"/>
    <property type="project" value="UniProtKB-UniRule"/>
</dbReference>
<feature type="domain" description="Fructose-1-6-bisphosphatase class 1 C-terminal" evidence="15">
    <location>
        <begin position="186"/>
        <end position="312"/>
    </location>
</feature>
<evidence type="ECO:0000259" key="14">
    <source>
        <dbReference type="Pfam" id="PF00316"/>
    </source>
</evidence>
<feature type="binding site" evidence="12">
    <location>
        <position position="229"/>
    </location>
    <ligand>
        <name>substrate</name>
    </ligand>
</feature>
<evidence type="ECO:0000256" key="3">
    <source>
        <dbReference type="ARBA" id="ARBA00010941"/>
    </source>
</evidence>
<dbReference type="Proteomes" id="UP000182427">
    <property type="component" value="Chromosome I"/>
</dbReference>
<proteinExistence type="inferred from homology"/>
<dbReference type="InterPro" id="IPR044015">
    <property type="entry name" value="FBPase_C_dom"/>
</dbReference>
<dbReference type="EMBL" id="LT629690">
    <property type="protein sequence ID" value="SDE86627.1"/>
    <property type="molecule type" value="Genomic_DNA"/>
</dbReference>
<dbReference type="PRINTS" id="PR00115">
    <property type="entry name" value="F16BPHPHTASE"/>
</dbReference>
<feature type="binding site" evidence="12">
    <location>
        <position position="108"/>
    </location>
    <ligand>
        <name>Mg(2+)</name>
        <dbReference type="ChEBI" id="CHEBI:18420"/>
        <label>2</label>
    </ligand>
</feature>
<dbReference type="HAMAP" id="MF_01855">
    <property type="entry name" value="FBPase_class1"/>
    <property type="match status" value="1"/>
</dbReference>
<dbReference type="InterPro" id="IPR028343">
    <property type="entry name" value="FBPtase"/>
</dbReference>
<feature type="binding site" evidence="12">
    <location>
        <position position="105"/>
    </location>
    <ligand>
        <name>Mg(2+)</name>
        <dbReference type="ChEBI" id="CHEBI:18420"/>
        <label>1</label>
    </ligand>
</feature>
<comment type="similarity">
    <text evidence="3 12 13">Belongs to the FBPase class 1 family.</text>
</comment>
<comment type="subunit">
    <text evidence="12">Homotetramer.</text>
</comment>
<feature type="binding site" evidence="12">
    <location>
        <position position="196"/>
    </location>
    <ligand>
        <name>substrate</name>
    </ligand>
</feature>
<feature type="binding site" evidence="12">
    <location>
        <position position="107"/>
    </location>
    <ligand>
        <name>Mg(2+)</name>
        <dbReference type="ChEBI" id="CHEBI:18420"/>
        <label>1</label>
    </ligand>
</feature>
<dbReference type="InterPro" id="IPR020548">
    <property type="entry name" value="Fructose_bisphosphatase_AS"/>
</dbReference>
<evidence type="ECO:0000313" key="17">
    <source>
        <dbReference type="Proteomes" id="UP000182427"/>
    </source>
</evidence>
<dbReference type="Gene3D" id="3.30.540.10">
    <property type="entry name" value="Fructose-1,6-Bisphosphatase, subunit A, domain 1"/>
    <property type="match status" value="1"/>
</dbReference>
<reference evidence="16 17" key="1">
    <citation type="submission" date="2016-10" db="EMBL/GenBank/DDBJ databases">
        <authorList>
            <person name="de Groot N.N."/>
        </authorList>
    </citation>
    <scope>NUCLEOTIDE SEQUENCE [LARGE SCALE GENOMIC DNA]</scope>
    <source>
        <strain evidence="16 17">GAS232</strain>
    </source>
</reference>
<dbReference type="OrthoDB" id="9806756at2"/>
<dbReference type="GO" id="GO:0006000">
    <property type="term" value="P:fructose metabolic process"/>
    <property type="evidence" value="ECO:0007669"/>
    <property type="project" value="TreeGrafter"/>
</dbReference>
<dbReference type="SUPFAM" id="SSF56655">
    <property type="entry name" value="Carbohydrate phosphatase"/>
    <property type="match status" value="1"/>
</dbReference>
<comment type="catalytic activity">
    <reaction evidence="1 12">
        <text>beta-D-fructose 1,6-bisphosphate + H2O = beta-D-fructose 6-phosphate + phosphate</text>
        <dbReference type="Rhea" id="RHEA:11064"/>
        <dbReference type="ChEBI" id="CHEBI:15377"/>
        <dbReference type="ChEBI" id="CHEBI:32966"/>
        <dbReference type="ChEBI" id="CHEBI:43474"/>
        <dbReference type="ChEBI" id="CHEBI:57634"/>
        <dbReference type="EC" id="3.1.3.11"/>
    </reaction>
</comment>
<evidence type="ECO:0000256" key="6">
    <source>
        <dbReference type="ARBA" id="ARBA00022723"/>
    </source>
</evidence>
<comment type="caution">
    <text evidence="12">Lacks conserved residue(s) required for the propagation of feature annotation.</text>
</comment>
<feature type="binding site" evidence="12">
    <location>
        <position position="259"/>
    </location>
    <ligand>
        <name>substrate</name>
    </ligand>
</feature>
<evidence type="ECO:0000256" key="13">
    <source>
        <dbReference type="RuleBase" id="RU000508"/>
    </source>
</evidence>
<dbReference type="GO" id="GO:0030388">
    <property type="term" value="P:fructose 1,6-bisphosphate metabolic process"/>
    <property type="evidence" value="ECO:0007669"/>
    <property type="project" value="TreeGrafter"/>
</dbReference>
<name>A0A1G7GEQ0_9BACT</name>
<dbReference type="RefSeq" id="WP_083343904.1">
    <property type="nucleotide sequence ID" value="NZ_LT629690.1"/>
</dbReference>
<dbReference type="PROSITE" id="PS00124">
    <property type="entry name" value="FBPASE"/>
    <property type="match status" value="1"/>
</dbReference>
<keyword evidence="5 12" id="KW-0963">Cytoplasm</keyword>
<comment type="pathway">
    <text evidence="2">Carbohydrate biosynthesis; Calvin cycle.</text>
</comment>
<dbReference type="Pfam" id="PF00316">
    <property type="entry name" value="FBPase"/>
    <property type="match status" value="1"/>
</dbReference>
<dbReference type="InterPro" id="IPR033391">
    <property type="entry name" value="FBPase_N"/>
</dbReference>
<evidence type="ECO:0000256" key="5">
    <source>
        <dbReference type="ARBA" id="ARBA00022490"/>
    </source>
</evidence>
<evidence type="ECO:0000256" key="12">
    <source>
        <dbReference type="HAMAP-Rule" id="MF_01855"/>
    </source>
</evidence>
<keyword evidence="17" id="KW-1185">Reference proteome</keyword>
<comment type="cofactor">
    <cofactor evidence="12">
        <name>Mg(2+)</name>
        <dbReference type="ChEBI" id="CHEBI:18420"/>
    </cofactor>
    <text evidence="12">Binds 2 magnesium ions per subunit.</text>
</comment>
<keyword evidence="9 12" id="KW-0119">Carbohydrate metabolism</keyword>
<dbReference type="PIRSF" id="PIRSF500210">
    <property type="entry name" value="FBPtase"/>
    <property type="match status" value="1"/>
</dbReference>
<dbReference type="GO" id="GO:0006094">
    <property type="term" value="P:gluconeogenesis"/>
    <property type="evidence" value="ECO:0007669"/>
    <property type="project" value="UniProtKB-UniRule"/>
</dbReference>
<accession>A0A1G7GEQ0</accession>
<keyword evidence="8 12" id="KW-0460">Magnesium</keyword>
<feature type="binding site" evidence="12">
    <location>
        <begin position="108"/>
        <end position="111"/>
    </location>
    <ligand>
        <name>substrate</name>
    </ligand>
</feature>
<dbReference type="PANTHER" id="PTHR11556:SF35">
    <property type="entry name" value="SEDOHEPTULOSE-1,7-BISPHOSPHATASE, CHLOROPLASTIC"/>
    <property type="match status" value="1"/>
</dbReference>
<evidence type="ECO:0000256" key="1">
    <source>
        <dbReference type="ARBA" id="ARBA00001273"/>
    </source>
</evidence>
<sequence>MAMTLFQHVRQRHTPELAALITAIADGAATIERRIRTAGLDDILGAAGSENVQGEAQQKLDVLADNTLIEVLKALPSVAAVVSEEDEEPVIFEGRPNAKFIAIFDPLDGSSNIDVNVNVGTIVSIQALKPGVSVREAILQPGTEQIAALYVNYGPSTILVYTAGNGVHAFTLAEGEFLLSSEDMKMPEQGPYYSMNEGNIGESQLVYGKAISRFRDGTLVGGKKYSSRYVGSFIADFHRTLLKGGVFLYPPTKKAPNGKLRLLYEANPLSFIAEQAGGAASNGRYRILEIVPTEPHVRTPLIIGSQSEVAAIGGLISISPRE</sequence>
<dbReference type="GO" id="GO:0005829">
    <property type="term" value="C:cytosol"/>
    <property type="evidence" value="ECO:0007669"/>
    <property type="project" value="TreeGrafter"/>
</dbReference>
<feature type="binding site" evidence="12">
    <location>
        <position position="105"/>
    </location>
    <ligand>
        <name>Mg(2+)</name>
        <dbReference type="ChEBI" id="CHEBI:18420"/>
        <label>2</label>
    </ligand>
</feature>
<dbReference type="GO" id="GO:0042132">
    <property type="term" value="F:fructose 1,6-bisphosphate 1-phosphatase activity"/>
    <property type="evidence" value="ECO:0007669"/>
    <property type="project" value="UniProtKB-UniRule"/>
</dbReference>
<gene>
    <name evidence="12" type="primary">fbp</name>
    <name evidence="16" type="ORF">SAMN05444167_0670</name>
</gene>
<keyword evidence="6 12" id="KW-0479">Metal-binding</keyword>
<dbReference type="EC" id="3.1.3.11" evidence="4 12"/>
<keyword evidence="7 12" id="KW-0378">Hydrolase</keyword>
<dbReference type="Pfam" id="PF18913">
    <property type="entry name" value="FBPase_C"/>
    <property type="match status" value="1"/>
</dbReference>
<dbReference type="FunFam" id="3.30.540.10:FF:000002">
    <property type="entry name" value="Fructose-1,6-bisphosphatase class 1"/>
    <property type="match status" value="1"/>
</dbReference>
<dbReference type="InterPro" id="IPR000146">
    <property type="entry name" value="FBPase_class-1"/>
</dbReference>
<evidence type="ECO:0000256" key="7">
    <source>
        <dbReference type="ARBA" id="ARBA00022801"/>
    </source>
</evidence>
<evidence type="ECO:0000256" key="11">
    <source>
        <dbReference type="ARBA" id="ARBA00081210"/>
    </source>
</evidence>
<dbReference type="PANTHER" id="PTHR11556">
    <property type="entry name" value="FRUCTOSE-1,6-BISPHOSPHATASE-RELATED"/>
    <property type="match status" value="1"/>
</dbReference>
<dbReference type="PIRSF" id="PIRSF000904">
    <property type="entry name" value="FBPtase_SBPase"/>
    <property type="match status" value="1"/>
</dbReference>
<evidence type="ECO:0000256" key="2">
    <source>
        <dbReference type="ARBA" id="ARBA00005215"/>
    </source>
</evidence>
<dbReference type="NCBIfam" id="NF006778">
    <property type="entry name" value="PRK09293.1-1"/>
    <property type="match status" value="1"/>
</dbReference>
<evidence type="ECO:0000259" key="15">
    <source>
        <dbReference type="Pfam" id="PF18913"/>
    </source>
</evidence>
<feature type="binding site" evidence="12">
    <location>
        <position position="265"/>
    </location>
    <ligand>
        <name>Mg(2+)</name>
        <dbReference type="ChEBI" id="CHEBI:18420"/>
        <label>2</label>
    </ligand>
</feature>
<evidence type="ECO:0000313" key="16">
    <source>
        <dbReference type="EMBL" id="SDE86627.1"/>
    </source>
</evidence>
<evidence type="ECO:0000256" key="9">
    <source>
        <dbReference type="ARBA" id="ARBA00023277"/>
    </source>
</evidence>
<dbReference type="AlphaFoldDB" id="A0A1G7GEQ0"/>
<dbReference type="Gene3D" id="3.40.190.80">
    <property type="match status" value="1"/>
</dbReference>
<dbReference type="GO" id="GO:0006002">
    <property type="term" value="P:fructose 6-phosphate metabolic process"/>
    <property type="evidence" value="ECO:0007669"/>
    <property type="project" value="TreeGrafter"/>
</dbReference>